<feature type="domain" description="HMG box" evidence="7">
    <location>
        <begin position="159"/>
        <end position="229"/>
    </location>
</feature>
<evidence type="ECO:0000256" key="1">
    <source>
        <dbReference type="ARBA" id="ARBA00004123"/>
    </source>
</evidence>
<name>A0ABR1EYT8_9ASCO</name>
<feature type="region of interest" description="Disordered" evidence="6">
    <location>
        <begin position="70"/>
        <end position="165"/>
    </location>
</feature>
<keyword evidence="9" id="KW-1185">Reference proteome</keyword>
<dbReference type="Gene3D" id="1.10.30.10">
    <property type="entry name" value="High mobility group box domain"/>
    <property type="match status" value="1"/>
</dbReference>
<dbReference type="PROSITE" id="PS50118">
    <property type="entry name" value="HMG_BOX_2"/>
    <property type="match status" value="1"/>
</dbReference>
<dbReference type="SMART" id="SM00398">
    <property type="entry name" value="HMG"/>
    <property type="match status" value="1"/>
</dbReference>
<evidence type="ECO:0000256" key="5">
    <source>
        <dbReference type="SAM" id="Coils"/>
    </source>
</evidence>
<keyword evidence="2 4" id="KW-0238">DNA-binding</keyword>
<comment type="caution">
    <text evidence="8">The sequence shown here is derived from an EMBL/GenBank/DDBJ whole genome shotgun (WGS) entry which is preliminary data.</text>
</comment>
<dbReference type="InterPro" id="IPR050342">
    <property type="entry name" value="HMGB"/>
</dbReference>
<dbReference type="InterPro" id="IPR056513">
    <property type="entry name" value="INO80F"/>
</dbReference>
<keyword evidence="3 4" id="KW-0539">Nucleus</keyword>
<comment type="subcellular location">
    <subcellularLocation>
        <location evidence="1">Nucleus</location>
    </subcellularLocation>
</comment>
<dbReference type="CDD" id="cd22016">
    <property type="entry name" value="HMG-box_NHP10-like"/>
    <property type="match status" value="1"/>
</dbReference>
<feature type="DNA-binding region" description="HMG box" evidence="4">
    <location>
        <begin position="159"/>
        <end position="229"/>
    </location>
</feature>
<reference evidence="8 9" key="1">
    <citation type="submission" date="2024-03" db="EMBL/GenBank/DDBJ databases">
        <title>Genome-scale model development and genomic sequencing of the oleaginous clade Lipomyces.</title>
        <authorList>
            <consortium name="Lawrence Berkeley National Laboratory"/>
            <person name="Czajka J.J."/>
            <person name="Han Y."/>
            <person name="Kim J."/>
            <person name="Mondo S.J."/>
            <person name="Hofstad B.A."/>
            <person name="Robles A."/>
            <person name="Haridas S."/>
            <person name="Riley R."/>
            <person name="LaButti K."/>
            <person name="Pangilinan J."/>
            <person name="Andreopoulos W."/>
            <person name="Lipzen A."/>
            <person name="Yan J."/>
            <person name="Wang M."/>
            <person name="Ng V."/>
            <person name="Grigoriev I.V."/>
            <person name="Spatafora J.W."/>
            <person name="Magnuson J.K."/>
            <person name="Baker S.E."/>
            <person name="Pomraning K.R."/>
        </authorList>
    </citation>
    <scope>NUCLEOTIDE SEQUENCE [LARGE SCALE GENOMIC DNA]</scope>
    <source>
        <strain evidence="8 9">Phaff 52-87</strain>
    </source>
</reference>
<sequence>MSKPPKSTLAAPSIPLSEEIKYKQKCKDLKRRISQIEDQNDILSLRIARSKRAVQRMRLERALLLEKLEERTILKVDDSEGSPSPPPSVSPRTHKHRRRDSDGSLSPSSKDHVSGFTSISAHSATAKSANSPAPHSASAAPNSVPTSKRKQPPRDPNAPKRPQNAYIIFCDHEKERVRADGIAHGGENFDLTKAMAEAWRDLGDDGRKPYYELYDAEKARYNREMEAYVAPGSLPPVPVTPVSNITSGSGAGAGSGGGGSSGGGGGAGPSSRSPIPDDANGDDDEEDTPIVSQTEDGGAQDEDIEDEEMEDVSFGGGFTAVNRR</sequence>
<feature type="compositionally biased region" description="Acidic residues" evidence="6">
    <location>
        <begin position="298"/>
        <end position="311"/>
    </location>
</feature>
<dbReference type="GeneID" id="90039163"/>
<dbReference type="Pfam" id="PF00505">
    <property type="entry name" value="HMG_box"/>
    <property type="match status" value="1"/>
</dbReference>
<dbReference type="PANTHER" id="PTHR48112:SF22">
    <property type="entry name" value="MITOCHONDRIAL TRANSCRIPTION FACTOR A, ISOFORM B"/>
    <property type="match status" value="1"/>
</dbReference>
<accession>A0ABR1EYT8</accession>
<dbReference type="EMBL" id="JBBJBU010000015">
    <property type="protein sequence ID" value="KAK7202765.1"/>
    <property type="molecule type" value="Genomic_DNA"/>
</dbReference>
<evidence type="ECO:0000256" key="4">
    <source>
        <dbReference type="PROSITE-ProRule" id="PRU00267"/>
    </source>
</evidence>
<dbReference type="InterPro" id="IPR009071">
    <property type="entry name" value="HMG_box_dom"/>
</dbReference>
<keyword evidence="5" id="KW-0175">Coiled coil</keyword>
<evidence type="ECO:0000256" key="2">
    <source>
        <dbReference type="ARBA" id="ARBA00023125"/>
    </source>
</evidence>
<proteinExistence type="predicted"/>
<feature type="region of interest" description="Disordered" evidence="6">
    <location>
        <begin position="231"/>
        <end position="324"/>
    </location>
</feature>
<protein>
    <recommendedName>
        <fullName evidence="7">HMG box domain-containing protein</fullName>
    </recommendedName>
</protein>
<dbReference type="SUPFAM" id="SSF47095">
    <property type="entry name" value="HMG-box"/>
    <property type="match status" value="1"/>
</dbReference>
<evidence type="ECO:0000256" key="3">
    <source>
        <dbReference type="ARBA" id="ARBA00023242"/>
    </source>
</evidence>
<feature type="compositionally biased region" description="Acidic residues" evidence="6">
    <location>
        <begin position="279"/>
        <end position="288"/>
    </location>
</feature>
<dbReference type="PANTHER" id="PTHR48112">
    <property type="entry name" value="HIGH MOBILITY GROUP PROTEIN DSP1"/>
    <property type="match status" value="1"/>
</dbReference>
<dbReference type="RefSeq" id="XP_064765798.1">
    <property type="nucleotide sequence ID" value="XM_064913651.1"/>
</dbReference>
<evidence type="ECO:0000313" key="8">
    <source>
        <dbReference type="EMBL" id="KAK7202765.1"/>
    </source>
</evidence>
<evidence type="ECO:0000259" key="7">
    <source>
        <dbReference type="PROSITE" id="PS50118"/>
    </source>
</evidence>
<feature type="compositionally biased region" description="Polar residues" evidence="6">
    <location>
        <begin position="115"/>
        <end position="127"/>
    </location>
</feature>
<dbReference type="Proteomes" id="UP001498771">
    <property type="component" value="Unassembled WGS sequence"/>
</dbReference>
<organism evidence="8 9">
    <name type="scientific">Myxozyma melibiosi</name>
    <dbReference type="NCBI Taxonomy" id="54550"/>
    <lineage>
        <taxon>Eukaryota</taxon>
        <taxon>Fungi</taxon>
        <taxon>Dikarya</taxon>
        <taxon>Ascomycota</taxon>
        <taxon>Saccharomycotina</taxon>
        <taxon>Lipomycetes</taxon>
        <taxon>Lipomycetales</taxon>
        <taxon>Lipomycetaceae</taxon>
        <taxon>Myxozyma</taxon>
    </lineage>
</organism>
<gene>
    <name evidence="8" type="ORF">BZA70DRAFT_284911</name>
</gene>
<dbReference type="Pfam" id="PF24245">
    <property type="entry name" value="INO80F"/>
    <property type="match status" value="1"/>
</dbReference>
<evidence type="ECO:0000256" key="6">
    <source>
        <dbReference type="SAM" id="MobiDB-lite"/>
    </source>
</evidence>
<evidence type="ECO:0000313" key="9">
    <source>
        <dbReference type="Proteomes" id="UP001498771"/>
    </source>
</evidence>
<feature type="compositionally biased region" description="Low complexity" evidence="6">
    <location>
        <begin position="128"/>
        <end position="143"/>
    </location>
</feature>
<feature type="coiled-coil region" evidence="5">
    <location>
        <begin position="19"/>
        <end position="46"/>
    </location>
</feature>
<dbReference type="InterPro" id="IPR036910">
    <property type="entry name" value="HMG_box_dom_sf"/>
</dbReference>
<feature type="compositionally biased region" description="Gly residues" evidence="6">
    <location>
        <begin position="249"/>
        <end position="268"/>
    </location>
</feature>